<dbReference type="Pfam" id="PF26557">
    <property type="entry name" value="Cullin_AB"/>
    <property type="match status" value="1"/>
</dbReference>
<feature type="domain" description="Cullin family profile" evidence="9">
    <location>
        <begin position="1253"/>
        <end position="1451"/>
    </location>
</feature>
<organism evidence="10 11">
    <name type="scientific">Felis catus</name>
    <name type="common">Cat</name>
    <name type="synonym">Felis silvestris catus</name>
    <dbReference type="NCBI Taxonomy" id="9685"/>
    <lineage>
        <taxon>Eukaryota</taxon>
        <taxon>Metazoa</taxon>
        <taxon>Chordata</taxon>
        <taxon>Craniata</taxon>
        <taxon>Vertebrata</taxon>
        <taxon>Euteleostomi</taxon>
        <taxon>Mammalia</taxon>
        <taxon>Eutheria</taxon>
        <taxon>Laurasiatheria</taxon>
        <taxon>Carnivora</taxon>
        <taxon>Feliformia</taxon>
        <taxon>Felidae</taxon>
        <taxon>Felinae</taxon>
        <taxon>Felis</taxon>
    </lineage>
</organism>
<keyword evidence="4" id="KW-0498">Mitosis</keyword>
<keyword evidence="3" id="KW-0132">Cell division</keyword>
<proteinExistence type="inferred from homology"/>
<dbReference type="InterPro" id="IPR057975">
    <property type="entry name" value="TPR_ANAPC2"/>
</dbReference>
<gene>
    <name evidence="10" type="primary">TMEM210</name>
</gene>
<evidence type="ECO:0000313" key="11">
    <source>
        <dbReference type="Proteomes" id="UP000823872"/>
    </source>
</evidence>
<feature type="region of interest" description="Disordered" evidence="8">
    <location>
        <begin position="372"/>
        <end position="392"/>
    </location>
</feature>
<dbReference type="Proteomes" id="UP000823872">
    <property type="component" value="Chromosome D4"/>
</dbReference>
<feature type="region of interest" description="Disordered" evidence="8">
    <location>
        <begin position="505"/>
        <end position="582"/>
    </location>
</feature>
<dbReference type="SUPFAM" id="SSF75632">
    <property type="entry name" value="Cullin homology domain"/>
    <property type="match status" value="1"/>
</dbReference>
<feature type="region of interest" description="Disordered" evidence="8">
    <location>
        <begin position="679"/>
        <end position="718"/>
    </location>
</feature>
<dbReference type="Pfam" id="PF13914">
    <property type="entry name" value="Phostensin"/>
    <property type="match status" value="1"/>
</dbReference>
<feature type="compositionally biased region" description="Pro residues" evidence="8">
    <location>
        <begin position="129"/>
        <end position="139"/>
    </location>
</feature>
<dbReference type="InterPro" id="IPR036388">
    <property type="entry name" value="WH-like_DNA-bd_sf"/>
</dbReference>
<dbReference type="Ensembl" id="ENSFCTT00005088929.1">
    <property type="protein sequence ID" value="ENSFCTP00005059915.1"/>
    <property type="gene ID" value="ENSFCTG00005032107.1"/>
</dbReference>
<keyword evidence="6" id="KW-0131">Cell cycle</keyword>
<dbReference type="InterPro" id="IPR036390">
    <property type="entry name" value="WH_DNA-bd_sf"/>
</dbReference>
<dbReference type="Pfam" id="PF08672">
    <property type="entry name" value="ANAPC2"/>
    <property type="match status" value="1"/>
</dbReference>
<evidence type="ECO:0000256" key="4">
    <source>
        <dbReference type="ARBA" id="ARBA00022776"/>
    </source>
</evidence>
<dbReference type="PANTHER" id="PTHR45957:SF1">
    <property type="entry name" value="ANAPHASE-PROMOTING COMPLEX SUBUNIT 2"/>
    <property type="match status" value="1"/>
</dbReference>
<dbReference type="SMART" id="SM01013">
    <property type="entry name" value="APC2"/>
    <property type="match status" value="1"/>
</dbReference>
<feature type="compositionally biased region" description="Low complexity" evidence="8">
    <location>
        <begin position="297"/>
        <end position="309"/>
    </location>
</feature>
<dbReference type="Pfam" id="PF25773">
    <property type="entry name" value="TPR_ANAPC2"/>
    <property type="match status" value="1"/>
</dbReference>
<dbReference type="PROSITE" id="PS50069">
    <property type="entry name" value="CULLIN_2"/>
    <property type="match status" value="1"/>
</dbReference>
<feature type="region of interest" description="Disordered" evidence="8">
    <location>
        <begin position="409"/>
        <end position="432"/>
    </location>
</feature>
<evidence type="ECO:0000256" key="8">
    <source>
        <dbReference type="SAM" id="MobiDB-lite"/>
    </source>
</evidence>
<evidence type="ECO:0000256" key="5">
    <source>
        <dbReference type="ARBA" id="ARBA00022786"/>
    </source>
</evidence>
<feature type="compositionally biased region" description="Pro residues" evidence="8">
    <location>
        <begin position="704"/>
        <end position="714"/>
    </location>
</feature>
<feature type="region of interest" description="Disordered" evidence="8">
    <location>
        <begin position="1201"/>
        <end position="1246"/>
    </location>
</feature>
<dbReference type="InterPro" id="IPR025907">
    <property type="entry name" value="Phostensin/Taperin_PP1-bd_dom"/>
</dbReference>
<keyword evidence="11" id="KW-1185">Reference proteome</keyword>
<evidence type="ECO:0000256" key="7">
    <source>
        <dbReference type="PROSITE-ProRule" id="PRU00330"/>
    </source>
</evidence>
<reference evidence="10 11" key="1">
    <citation type="submission" date="2021-02" db="EMBL/GenBank/DDBJ databases">
        <title>Safari Cat Assemblies.</title>
        <authorList>
            <person name="Bredemeyer K.R."/>
            <person name="Murphy W.J."/>
        </authorList>
    </citation>
    <scope>NUCLEOTIDE SEQUENCE [LARGE SCALE GENOMIC DNA]</scope>
</reference>
<dbReference type="InterPro" id="IPR036317">
    <property type="entry name" value="Cullin_homology_sf"/>
</dbReference>
<evidence type="ECO:0000256" key="6">
    <source>
        <dbReference type="ARBA" id="ARBA00023306"/>
    </source>
</evidence>
<feature type="region of interest" description="Disordered" evidence="8">
    <location>
        <begin position="175"/>
        <end position="348"/>
    </location>
</feature>
<feature type="compositionally biased region" description="Polar residues" evidence="8">
    <location>
        <begin position="310"/>
        <end position="332"/>
    </location>
</feature>
<comment type="similarity">
    <text evidence="7">Belongs to the cullin family.</text>
</comment>
<dbReference type="InterPro" id="IPR014786">
    <property type="entry name" value="ANAPC2_C"/>
</dbReference>
<dbReference type="InterPro" id="IPR044554">
    <property type="entry name" value="ANAPC2"/>
</dbReference>
<protein>
    <recommendedName>
        <fullName evidence="2">Anaphase-promoting complex subunit 2</fullName>
    </recommendedName>
</protein>
<reference evidence="10" key="2">
    <citation type="submission" date="2025-08" db="UniProtKB">
        <authorList>
            <consortium name="Ensembl"/>
        </authorList>
    </citation>
    <scope>IDENTIFICATION</scope>
    <source>
        <strain evidence="10">breed Abyssinian</strain>
    </source>
</reference>
<keyword evidence="5" id="KW-0833">Ubl conjugation pathway</keyword>
<reference evidence="10" key="3">
    <citation type="submission" date="2025-09" db="UniProtKB">
        <authorList>
            <consortium name="Ensembl"/>
        </authorList>
    </citation>
    <scope>IDENTIFICATION</scope>
    <source>
        <strain evidence="10">breed Abyssinian</strain>
    </source>
</reference>
<dbReference type="SMART" id="SM00182">
    <property type="entry name" value="CULLIN"/>
    <property type="match status" value="1"/>
</dbReference>
<comment type="pathway">
    <text evidence="1">Protein modification; protein ubiquitination.</text>
</comment>
<feature type="compositionally biased region" description="Acidic residues" evidence="8">
    <location>
        <begin position="635"/>
        <end position="658"/>
    </location>
</feature>
<feature type="compositionally biased region" description="Basic and acidic residues" evidence="8">
    <location>
        <begin position="334"/>
        <end position="348"/>
    </location>
</feature>
<dbReference type="InterPro" id="IPR016158">
    <property type="entry name" value="Cullin_homology"/>
</dbReference>
<evidence type="ECO:0000259" key="9">
    <source>
        <dbReference type="PROSITE" id="PS50069"/>
    </source>
</evidence>
<dbReference type="GeneTree" id="ENSGT00390000016127"/>
<feature type="region of interest" description="Disordered" evidence="8">
    <location>
        <begin position="122"/>
        <end position="143"/>
    </location>
</feature>
<feature type="compositionally biased region" description="Pro residues" evidence="8">
    <location>
        <begin position="187"/>
        <end position="199"/>
    </location>
</feature>
<dbReference type="Gene3D" id="3.30.230.130">
    <property type="entry name" value="Cullin, Chain C, Domain 2"/>
    <property type="match status" value="1"/>
</dbReference>
<feature type="compositionally biased region" description="Basic and acidic residues" evidence="8">
    <location>
        <begin position="203"/>
        <end position="214"/>
    </location>
</feature>
<feature type="compositionally biased region" description="Acidic residues" evidence="8">
    <location>
        <begin position="1219"/>
        <end position="1232"/>
    </location>
</feature>
<accession>A0ABI8AL07</accession>
<dbReference type="Gene3D" id="1.20.1310.10">
    <property type="entry name" value="Cullin Repeats"/>
    <property type="match status" value="1"/>
</dbReference>
<feature type="region of interest" description="Disordered" evidence="8">
    <location>
        <begin position="622"/>
        <end position="664"/>
    </location>
</feature>
<evidence type="ECO:0000256" key="2">
    <source>
        <dbReference type="ARBA" id="ARBA00016068"/>
    </source>
</evidence>
<dbReference type="InterPro" id="IPR025903">
    <property type="entry name" value="Phostensin/Taperin_N_dom"/>
</dbReference>
<evidence type="ECO:0000256" key="1">
    <source>
        <dbReference type="ARBA" id="ARBA00004906"/>
    </source>
</evidence>
<evidence type="ECO:0000313" key="10">
    <source>
        <dbReference type="Ensembl" id="ENSFCTP00005059915.1"/>
    </source>
</evidence>
<dbReference type="InterPro" id="IPR059120">
    <property type="entry name" value="Cullin-like_AB"/>
</dbReference>
<dbReference type="PANTHER" id="PTHR45957">
    <property type="entry name" value="ANAPHASE-PROMOTING COMPLEX SUBUNIT 2"/>
    <property type="match status" value="1"/>
</dbReference>
<dbReference type="Pfam" id="PF13916">
    <property type="entry name" value="Phostensin_N"/>
    <property type="match status" value="1"/>
</dbReference>
<sequence>MAGLGRPGPGPRAAMPAWKREILERKRAKLAALGGGAGAGAEAGAAEPSGPAAERLVLAESLGPLRENPFMRLESERRRGARRGGGEGPAGARPVQQLLELYRRVPGVRTIRADNILIIESAPGFQPAGPGPDPGPDPSPGSAARIRAAEVLVYEAPPPPGRVSRLLQKFDAPAAPLRRGSPERGRPPPPHPQPAPGPAAPRVGERAARFEPEGRATGPGTRRSDFLQKTGSNSFTVHPRGLHHSAGPRPLPNGPAAPESRAGAANGLAGSAPGPGEWKPKVESGEPPVHPPPSPGTPSATPAASLALPMTNSASATPSQRQWVSAATSANDSFEIRPASKPDMDRIPAGDLQARALASLRVNSRNSFMFIPKRKASGAPPPEGRQVGGLPEGEVGWASQRLELETQLVPARDSVPAGGRSPLGVDEGECPRPATTLVNQAVRRQRLPSPPLCPLAAAEAKPAQGLGVSSLAKDGGEPGRPGLPVTFIDEVDSEDEVPQQAKLPCSGAGGPPWYHPHPTGPGHPSGLHHRGGNTFTVVPKRKPGSLQANGEPGPQEAEEEEEEAGSLSETPAALGTSLKKRYPTVHEIEVIGGYLALEKSCLTKAGSSRKKMKISFNDKRLQTTFEYPPESSLVQEEEAEAQEEDGEEEEEEEEEESSSDGVVEKPFSLFLPRATFVNSVGPESPHLPDGSSAPRPAGSWSPLGPRPLQPPPAPRRSRLRTAFRQRALRYVTAARRSCASSPRAAPRSPGSWWAQMATAVRDGDPGPAQELLVAWNTVSTGLVPPAALGLASSRTSGAVPPKEEELRAAVEVLRAHGLHSVLEEWFVEVLQNDLQANISLEFWNTISQRENCADEPQCLLLLLDAFGLLESRLDPYLHSLELLEKWTRLGLLMGAGAQGLREKVHTTLRGVLFFSTPRTFQEMIQRLYGRFLRVYMQSKRKGEGGTDPELEGELDSRYARRRYYRLLQSPLCAGCGSDKQQCWCRQALEQFHQLSQVLHRLSLLERVSAEAVTTTLHQVTRERMEDRCRGEYERSFLREFHKWIERVVGWLGKVFLQDGPARPASPEAGNTLRRWRCHVQRFFYRIYAGLRIEELFSIIRDFPDSRPAIEDLKYCLERTDQRQQLLLSLKAALETRLLHPGVNTCDIITLYISAIKALRVLDPSMVILEVACEPIRRYLRTREDTVRQIVAGLTGDSDGTGDLAVELSKTDPASLETGQDSEDDSGEPEDWVPDPVDADPGKSSSKRRSSDIISLLVSIYGSKDLFINEYRSLLADRLLHQFSFSPEREIRNVELLKLRFGEAPMHFCEVMLKDMADSRRINANIREEDEKRPIEEQPPFGVYAVILSSEFWPPFKDEKLEVPEDIREALEVYCKKYEKLKAMRTLSWKHTLGLVTMDVELADRTLSVAVTPVQAVVLLYFQDQASWTLEELSKVVKMPVALLRRRMSVWLQQGVLREEPAGTFSVVEEERPQDRDSMVLLDSDDESDSGMASQADQKEEELLLFWTYIQAMLTNLESLSLERIYSMLRMFVVTGPALAEIDLQELQGFLQKKLERTVSAASASAARPSSPCWWCWRALVPAASVPSSSWQLVPCEPRDMNMPPADTWTAGWWGTSGSRKITRICTHCMWSPTSWTLSWRSP</sequence>
<name>A0ABI8AL07_FELCA</name>
<evidence type="ECO:0000256" key="3">
    <source>
        <dbReference type="ARBA" id="ARBA00022618"/>
    </source>
</evidence>
<dbReference type="Gene3D" id="1.10.10.10">
    <property type="entry name" value="Winged helix-like DNA-binding domain superfamily/Winged helix DNA-binding domain"/>
    <property type="match status" value="1"/>
</dbReference>
<feature type="compositionally biased region" description="Polar residues" evidence="8">
    <location>
        <begin position="227"/>
        <end position="236"/>
    </location>
</feature>
<dbReference type="SUPFAM" id="SSF46785">
    <property type="entry name" value="Winged helix' DNA-binding domain"/>
    <property type="match status" value="1"/>
</dbReference>